<comment type="caution">
    <text evidence="1">The sequence shown here is derived from an EMBL/GenBank/DDBJ whole genome shotgun (WGS) entry which is preliminary data.</text>
</comment>
<dbReference type="PANTHER" id="PTHR34301">
    <property type="entry name" value="DNA-BINDING PROTEIN-RELATED"/>
    <property type="match status" value="1"/>
</dbReference>
<dbReference type="SUPFAM" id="SSF52540">
    <property type="entry name" value="P-loop containing nucleoside triphosphate hydrolases"/>
    <property type="match status" value="1"/>
</dbReference>
<dbReference type="AlphaFoldDB" id="A0A261SLZ5"/>
<sequence>MKLTDLWHFPRPTLARSYLAALDSGIVSSLTIFAPRRTGKTAFLRHDLTPAAQEAGYLVVYVDLWQTRQTPGAALLHSLETAQAPSMLAGKLKSRLTPSIKAIKGKASMGPGAVEGSIELGDAKAKDATEMALRLDDLLGRLTAIQPILLLIDEAQSLGRSGEGEDVARALRTALTKYSKSLRLVFTGSSRTQLGHVFTDTRAPLYSAAHPLQDFPLLDDGFVAFVVDKFSASTGRTLDVDRSRVAFEQFHRRPEPLLEVAVTLMMQPGMDFDDAVALQLEKLAKAENHASTWERLSALERLLIKEFARNPAAKPFTRSALAAFNKQLGVETLGTSQLQKALGRLDEKDIVSKSPRGVYEFENENFAAWVRNLADAP</sequence>
<evidence type="ECO:0000313" key="2">
    <source>
        <dbReference type="Proteomes" id="UP000216020"/>
    </source>
</evidence>
<protein>
    <submittedName>
        <fullName evidence="1">Uncharacterized protein</fullName>
    </submittedName>
</protein>
<accession>A0A261SLZ5</accession>
<dbReference type="RefSeq" id="WP_094852200.1">
    <property type="nucleotide sequence ID" value="NZ_NEVM01000001.1"/>
</dbReference>
<dbReference type="OrthoDB" id="8576717at2"/>
<dbReference type="InterPro" id="IPR027417">
    <property type="entry name" value="P-loop_NTPase"/>
</dbReference>
<proteinExistence type="predicted"/>
<dbReference type="EMBL" id="NEVM01000001">
    <property type="protein sequence ID" value="OZI38101.1"/>
    <property type="molecule type" value="Genomic_DNA"/>
</dbReference>
<dbReference type="Proteomes" id="UP000216020">
    <property type="component" value="Unassembled WGS sequence"/>
</dbReference>
<evidence type="ECO:0000313" key="1">
    <source>
        <dbReference type="EMBL" id="OZI38101.1"/>
    </source>
</evidence>
<organism evidence="1 2">
    <name type="scientific">Bordetella genomosp. 10</name>
    <dbReference type="NCBI Taxonomy" id="1416804"/>
    <lineage>
        <taxon>Bacteria</taxon>
        <taxon>Pseudomonadati</taxon>
        <taxon>Pseudomonadota</taxon>
        <taxon>Betaproteobacteria</taxon>
        <taxon>Burkholderiales</taxon>
        <taxon>Alcaligenaceae</taxon>
        <taxon>Bordetella</taxon>
    </lineage>
</organism>
<name>A0A261SLZ5_9BORD</name>
<dbReference type="PANTHER" id="PTHR34301:SF8">
    <property type="entry name" value="ATPASE DOMAIN-CONTAINING PROTEIN"/>
    <property type="match status" value="1"/>
</dbReference>
<keyword evidence="2" id="KW-1185">Reference proteome</keyword>
<dbReference type="Gene3D" id="3.40.50.300">
    <property type="entry name" value="P-loop containing nucleotide triphosphate hydrolases"/>
    <property type="match status" value="1"/>
</dbReference>
<gene>
    <name evidence="1" type="ORF">CAL29_07090</name>
</gene>
<reference evidence="2" key="1">
    <citation type="submission" date="2017-05" db="EMBL/GenBank/DDBJ databases">
        <title>Complete and WGS of Bordetella genogroups.</title>
        <authorList>
            <person name="Spilker T."/>
            <person name="Lipuma J."/>
        </authorList>
    </citation>
    <scope>NUCLEOTIDE SEQUENCE [LARGE SCALE GENOMIC DNA]</scope>
    <source>
        <strain evidence="2">AU16122</strain>
    </source>
</reference>